<evidence type="ECO:0000256" key="10">
    <source>
        <dbReference type="HAMAP-Rule" id="MF_00454"/>
    </source>
</evidence>
<evidence type="ECO:0000256" key="5">
    <source>
        <dbReference type="ARBA" id="ARBA00023136"/>
    </source>
</evidence>
<feature type="transmembrane region" description="Helical" evidence="10">
    <location>
        <begin position="29"/>
        <end position="50"/>
    </location>
</feature>
<evidence type="ECO:0000313" key="11">
    <source>
        <dbReference type="EMBL" id="UOQ61028.1"/>
    </source>
</evidence>
<keyword evidence="4 10" id="KW-1133">Transmembrane helix</keyword>
<evidence type="ECO:0000256" key="3">
    <source>
        <dbReference type="ARBA" id="ARBA00022692"/>
    </source>
</evidence>
<keyword evidence="10" id="KW-0406">Ion transport</keyword>
<feature type="binding site" evidence="10">
    <location>
        <position position="101"/>
    </location>
    <ligand>
        <name>Na(+)</name>
        <dbReference type="ChEBI" id="CHEBI:29101"/>
        <note>structural</note>
    </ligand>
</feature>
<dbReference type="HAMAP" id="MF_00454">
    <property type="entry name" value="FluC"/>
    <property type="match status" value="1"/>
</dbReference>
<comment type="function">
    <text evidence="9 10">Fluoride-specific ion channel. Important for reducing fluoride concentration in the cell, thus reducing its toxicity.</text>
</comment>
<comment type="similarity">
    <text evidence="7 10">Belongs to the fluoride channel Fluc/FEX (TC 1.A.43) family.</text>
</comment>
<dbReference type="Proteomes" id="UP000831775">
    <property type="component" value="Chromosome"/>
</dbReference>
<comment type="activity regulation">
    <text evidence="10">Na(+) is not transported, but it plays an essential structural role and its presence is essential for fluoride channel function.</text>
</comment>
<feature type="binding site" evidence="10">
    <location>
        <position position="104"/>
    </location>
    <ligand>
        <name>Na(+)</name>
        <dbReference type="ChEBI" id="CHEBI:29101"/>
        <note>structural</note>
    </ligand>
</feature>
<dbReference type="PANTHER" id="PTHR28259">
    <property type="entry name" value="FLUORIDE EXPORT PROTEIN 1-RELATED"/>
    <property type="match status" value="1"/>
</dbReference>
<dbReference type="Pfam" id="PF02537">
    <property type="entry name" value="CRCB"/>
    <property type="match status" value="1"/>
</dbReference>
<evidence type="ECO:0000256" key="7">
    <source>
        <dbReference type="ARBA" id="ARBA00035120"/>
    </source>
</evidence>
<comment type="subcellular location">
    <subcellularLocation>
        <location evidence="1 10">Cell membrane</location>
        <topology evidence="1 10">Multi-pass membrane protein</topology>
    </subcellularLocation>
</comment>
<evidence type="ECO:0000256" key="4">
    <source>
        <dbReference type="ARBA" id="ARBA00022989"/>
    </source>
</evidence>
<keyword evidence="2 10" id="KW-1003">Cell membrane</keyword>
<protein>
    <recommendedName>
        <fullName evidence="10">Fluoride-specific ion channel FluC</fullName>
    </recommendedName>
</protein>
<keyword evidence="10" id="KW-0479">Metal-binding</keyword>
<feature type="transmembrane region" description="Helical" evidence="10">
    <location>
        <begin position="122"/>
        <end position="144"/>
    </location>
</feature>
<keyword evidence="12" id="KW-1185">Reference proteome</keyword>
<evidence type="ECO:0000256" key="8">
    <source>
        <dbReference type="ARBA" id="ARBA00035585"/>
    </source>
</evidence>
<sequence length="159" mass="15783">MPDQHAIATTDPAHPDPADPGVLARLAQFGWVALGGAVGTLGRAGLSALIGDVAGLPLGILVINVTGALALGVLLQALALRGPDRGSRRTVRLLLGTGVLGGFTTYSLLATDVAQLLLSGDVWGGLGYGAATLVLGGLATWAGMGLARAVLRSRGATDG</sequence>
<dbReference type="RefSeq" id="WP_244687143.1">
    <property type="nucleotide sequence ID" value="NZ_CP095043.1"/>
</dbReference>
<evidence type="ECO:0000256" key="6">
    <source>
        <dbReference type="ARBA" id="ARBA00023303"/>
    </source>
</evidence>
<dbReference type="PANTHER" id="PTHR28259:SF1">
    <property type="entry name" value="FLUORIDE EXPORT PROTEIN 1-RELATED"/>
    <property type="match status" value="1"/>
</dbReference>
<comment type="catalytic activity">
    <reaction evidence="8">
        <text>fluoride(in) = fluoride(out)</text>
        <dbReference type="Rhea" id="RHEA:76159"/>
        <dbReference type="ChEBI" id="CHEBI:17051"/>
    </reaction>
    <physiologicalReaction direction="left-to-right" evidence="8">
        <dbReference type="Rhea" id="RHEA:76160"/>
    </physiologicalReaction>
</comment>
<evidence type="ECO:0000256" key="9">
    <source>
        <dbReference type="ARBA" id="ARBA00049940"/>
    </source>
</evidence>
<gene>
    <name evidence="10" type="primary">fluC</name>
    <name evidence="10" type="synonym">crcB</name>
    <name evidence="11" type="ORF">MUN76_03365</name>
</gene>
<evidence type="ECO:0000256" key="1">
    <source>
        <dbReference type="ARBA" id="ARBA00004651"/>
    </source>
</evidence>
<evidence type="ECO:0000256" key="2">
    <source>
        <dbReference type="ARBA" id="ARBA00022475"/>
    </source>
</evidence>
<dbReference type="InterPro" id="IPR003691">
    <property type="entry name" value="FluC"/>
</dbReference>
<accession>A0ABY4FXN8</accession>
<keyword evidence="6 10" id="KW-0407">Ion channel</keyword>
<keyword evidence="5 10" id="KW-0472">Membrane</keyword>
<evidence type="ECO:0000313" key="12">
    <source>
        <dbReference type="Proteomes" id="UP000831775"/>
    </source>
</evidence>
<feature type="transmembrane region" description="Helical" evidence="10">
    <location>
        <begin position="91"/>
        <end position="110"/>
    </location>
</feature>
<keyword evidence="3 10" id="KW-0812">Transmembrane</keyword>
<reference evidence="11 12" key="1">
    <citation type="submission" date="2022-04" db="EMBL/GenBank/DDBJ databases">
        <title>Leucobacter sp. isolated from rhizosphere of onion.</title>
        <authorList>
            <person name="Won M."/>
            <person name="Lee C.-M."/>
            <person name="Woen H.-Y."/>
            <person name="Kwon S.-W."/>
        </authorList>
    </citation>
    <scope>NUCLEOTIDE SEQUENCE [LARGE SCALE GENOMIC DNA]</scope>
    <source>
        <strain evidence="11 12">H25R-14</strain>
    </source>
</reference>
<keyword evidence="10" id="KW-0915">Sodium</keyword>
<organism evidence="11 12">
    <name type="scientific">Leucobacter rhizosphaerae</name>
    <dbReference type="NCBI Taxonomy" id="2932245"/>
    <lineage>
        <taxon>Bacteria</taxon>
        <taxon>Bacillati</taxon>
        <taxon>Actinomycetota</taxon>
        <taxon>Actinomycetes</taxon>
        <taxon>Micrococcales</taxon>
        <taxon>Microbacteriaceae</taxon>
        <taxon>Leucobacter</taxon>
    </lineage>
</organism>
<proteinExistence type="inferred from homology"/>
<keyword evidence="10" id="KW-0813">Transport</keyword>
<name>A0ABY4FXN8_9MICO</name>
<feature type="transmembrane region" description="Helical" evidence="10">
    <location>
        <begin position="56"/>
        <end position="79"/>
    </location>
</feature>
<dbReference type="EMBL" id="CP095043">
    <property type="protein sequence ID" value="UOQ61028.1"/>
    <property type="molecule type" value="Genomic_DNA"/>
</dbReference>